<keyword evidence="2" id="KW-1185">Reference proteome</keyword>
<reference evidence="1" key="1">
    <citation type="submission" date="2021-02" db="EMBL/GenBank/DDBJ databases">
        <authorList>
            <person name="Nowell W R."/>
        </authorList>
    </citation>
    <scope>NUCLEOTIDE SEQUENCE</scope>
</reference>
<dbReference type="Proteomes" id="UP000663828">
    <property type="component" value="Unassembled WGS sequence"/>
</dbReference>
<comment type="caution">
    <text evidence="1">The sequence shown here is derived from an EMBL/GenBank/DDBJ whole genome shotgun (WGS) entry which is preliminary data.</text>
</comment>
<sequence length="66" mass="7618">MSSEFMKNTGYKEICFTKRTYDKIHLLALYPLGSDRCDFAEFYTGHIATCETFPDFPLAESPQNLI</sequence>
<gene>
    <name evidence="1" type="ORF">XAT740_LOCUS58502</name>
</gene>
<name>A0A816G5U4_ADIRI</name>
<dbReference type="EMBL" id="CAJNOR010012842">
    <property type="protein sequence ID" value="CAF1670045.1"/>
    <property type="molecule type" value="Genomic_DNA"/>
</dbReference>
<accession>A0A816G5U4</accession>
<proteinExistence type="predicted"/>
<organism evidence="1 2">
    <name type="scientific">Adineta ricciae</name>
    <name type="common">Rotifer</name>
    <dbReference type="NCBI Taxonomy" id="249248"/>
    <lineage>
        <taxon>Eukaryota</taxon>
        <taxon>Metazoa</taxon>
        <taxon>Spiralia</taxon>
        <taxon>Gnathifera</taxon>
        <taxon>Rotifera</taxon>
        <taxon>Eurotatoria</taxon>
        <taxon>Bdelloidea</taxon>
        <taxon>Adinetida</taxon>
        <taxon>Adinetidae</taxon>
        <taxon>Adineta</taxon>
    </lineage>
</organism>
<evidence type="ECO:0000313" key="1">
    <source>
        <dbReference type="EMBL" id="CAF1670045.1"/>
    </source>
</evidence>
<dbReference type="AlphaFoldDB" id="A0A816G5U4"/>
<evidence type="ECO:0000313" key="2">
    <source>
        <dbReference type="Proteomes" id="UP000663828"/>
    </source>
</evidence>
<protein>
    <submittedName>
        <fullName evidence="1">Uncharacterized protein</fullName>
    </submittedName>
</protein>
<feature type="non-terminal residue" evidence="1">
    <location>
        <position position="66"/>
    </location>
</feature>